<accession>A0A086K6G8</accession>
<sequence>MPRKKSCSAFDNAPTFSVHAVWPKIECLRLGSRCRKKRNCSRALVSSSSAKLFLCLKNAAFRKGVRPCRTLLSPISSLRRIAKASTRACPYTPERSRTGKNGRSALLSVQVPFFVSFSRFRLFFGVTAAFFISILSGVSTASRVKEEQELEDDSPAREPSLFLSRFYVSLTNGEAAPRKL</sequence>
<feature type="transmembrane region" description="Helical" evidence="1">
    <location>
        <begin position="122"/>
        <end position="141"/>
    </location>
</feature>
<dbReference type="VEuPathDB" id="ToxoDB:TGDOM2_285740"/>
<name>A0A086K6G8_TOXGO</name>
<keyword evidence="1" id="KW-0472">Membrane</keyword>
<proteinExistence type="predicted"/>
<dbReference type="AlphaFoldDB" id="A0A086K6G8"/>
<evidence type="ECO:0000256" key="1">
    <source>
        <dbReference type="SAM" id="Phobius"/>
    </source>
</evidence>
<dbReference type="EMBL" id="AHZU02000803">
    <property type="protein sequence ID" value="KFG39986.1"/>
    <property type="molecule type" value="Genomic_DNA"/>
</dbReference>
<organism evidence="2 3">
    <name type="scientific">Toxoplasma gondii GAB2-2007-GAL-DOM2</name>
    <dbReference type="NCBI Taxonomy" id="1130820"/>
    <lineage>
        <taxon>Eukaryota</taxon>
        <taxon>Sar</taxon>
        <taxon>Alveolata</taxon>
        <taxon>Apicomplexa</taxon>
        <taxon>Conoidasida</taxon>
        <taxon>Coccidia</taxon>
        <taxon>Eucoccidiorida</taxon>
        <taxon>Eimeriorina</taxon>
        <taxon>Sarcocystidae</taxon>
        <taxon>Toxoplasma</taxon>
    </lineage>
</organism>
<dbReference type="Proteomes" id="UP000028837">
    <property type="component" value="Unassembled WGS sequence"/>
</dbReference>
<evidence type="ECO:0000313" key="3">
    <source>
        <dbReference type="Proteomes" id="UP000028837"/>
    </source>
</evidence>
<gene>
    <name evidence="2" type="ORF">TGDOM2_285740</name>
</gene>
<comment type="caution">
    <text evidence="2">The sequence shown here is derived from an EMBL/GenBank/DDBJ whole genome shotgun (WGS) entry which is preliminary data.</text>
</comment>
<evidence type="ECO:0000313" key="2">
    <source>
        <dbReference type="EMBL" id="KFG39986.1"/>
    </source>
</evidence>
<keyword evidence="1" id="KW-1133">Transmembrane helix</keyword>
<reference evidence="2 3" key="1">
    <citation type="submission" date="2014-02" db="EMBL/GenBank/DDBJ databases">
        <authorList>
            <person name="Sibley D."/>
            <person name="Venepally P."/>
            <person name="Karamycheva S."/>
            <person name="Hadjithomas M."/>
            <person name="Khan A."/>
            <person name="Brunk B."/>
            <person name="Roos D."/>
            <person name="Caler E."/>
            <person name="Lorenzi H."/>
        </authorList>
    </citation>
    <scope>NUCLEOTIDE SEQUENCE [LARGE SCALE GENOMIC DNA]</scope>
    <source>
        <strain evidence="2 3">GAB2-2007-GAL-DOM2</strain>
    </source>
</reference>
<protein>
    <submittedName>
        <fullName evidence="2">Putative transmembrane protein</fullName>
    </submittedName>
</protein>
<keyword evidence="1 2" id="KW-0812">Transmembrane</keyword>